<evidence type="ECO:0000313" key="9">
    <source>
        <dbReference type="EMBL" id="KAJ8298798.1"/>
    </source>
</evidence>
<comment type="caution">
    <text evidence="9">The sequence shown here is derived from an EMBL/GenBank/DDBJ whole genome shotgun (WGS) entry which is preliminary data.</text>
</comment>
<reference evidence="9 10" key="1">
    <citation type="submission" date="2022-12" db="EMBL/GenBank/DDBJ databases">
        <title>Chromosome-level genome of Tegillarca granosa.</title>
        <authorList>
            <person name="Kim J."/>
        </authorList>
    </citation>
    <scope>NUCLEOTIDE SEQUENCE [LARGE SCALE GENOMIC DNA]</scope>
    <source>
        <strain evidence="9">Teg-2019</strain>
        <tissue evidence="9">Adductor muscle</tissue>
    </source>
</reference>
<name>A0ABQ9E684_TEGGR</name>
<evidence type="ECO:0000256" key="4">
    <source>
        <dbReference type="ARBA" id="ARBA00022801"/>
    </source>
</evidence>
<dbReference type="Gene3D" id="2.60.40.290">
    <property type="match status" value="1"/>
</dbReference>
<proteinExistence type="inferred from homology"/>
<feature type="domain" description="Glycoside hydrolase family 20 catalytic" evidence="7">
    <location>
        <begin position="454"/>
        <end position="580"/>
    </location>
</feature>
<dbReference type="SUPFAM" id="SSF55545">
    <property type="entry name" value="beta-N-acetylhexosaminidase-like domain"/>
    <property type="match status" value="1"/>
</dbReference>
<accession>A0ABQ9E684</accession>
<keyword evidence="5" id="KW-0326">Glycosidase</keyword>
<evidence type="ECO:0000256" key="1">
    <source>
        <dbReference type="ARBA" id="ARBA00001231"/>
    </source>
</evidence>
<dbReference type="PRINTS" id="PR00738">
    <property type="entry name" value="GLHYDRLASE20"/>
</dbReference>
<evidence type="ECO:0000256" key="3">
    <source>
        <dbReference type="ARBA" id="ARBA00012663"/>
    </source>
</evidence>
<dbReference type="InterPro" id="IPR015883">
    <property type="entry name" value="Glyco_hydro_20_cat"/>
</dbReference>
<dbReference type="Pfam" id="PF02838">
    <property type="entry name" value="Glyco_hydro_20b"/>
    <property type="match status" value="1"/>
</dbReference>
<protein>
    <recommendedName>
        <fullName evidence="3">beta-N-acetylhexosaminidase</fullName>
        <ecNumber evidence="3">3.2.1.52</ecNumber>
    </recommendedName>
</protein>
<comment type="similarity">
    <text evidence="2">Belongs to the glycosyl hydrolase 20 family.</text>
</comment>
<dbReference type="Gene3D" id="3.30.379.10">
    <property type="entry name" value="Chitobiase/beta-hexosaminidase domain 2-like"/>
    <property type="match status" value="1"/>
</dbReference>
<organism evidence="9 10">
    <name type="scientific">Tegillarca granosa</name>
    <name type="common">Malaysian cockle</name>
    <name type="synonym">Anadara granosa</name>
    <dbReference type="NCBI Taxonomy" id="220873"/>
    <lineage>
        <taxon>Eukaryota</taxon>
        <taxon>Metazoa</taxon>
        <taxon>Spiralia</taxon>
        <taxon>Lophotrochozoa</taxon>
        <taxon>Mollusca</taxon>
        <taxon>Bivalvia</taxon>
        <taxon>Autobranchia</taxon>
        <taxon>Pteriomorphia</taxon>
        <taxon>Arcoida</taxon>
        <taxon>Arcoidea</taxon>
        <taxon>Arcidae</taxon>
        <taxon>Tegillarca</taxon>
    </lineage>
</organism>
<dbReference type="PANTHER" id="PTHR22600:SF57">
    <property type="entry name" value="BETA-N-ACETYLHEXOSAMINIDASE"/>
    <property type="match status" value="1"/>
</dbReference>
<keyword evidence="6" id="KW-0732">Signal</keyword>
<dbReference type="EMBL" id="JARBDR010000921">
    <property type="protein sequence ID" value="KAJ8298798.1"/>
    <property type="molecule type" value="Genomic_DNA"/>
</dbReference>
<sequence>MKPIGRILSSTVLILLLGIQTFAQVPTSVHDVAKGLKIGVKVNYNTIVDNNQTVVTIPGSFTLEVNSPVTIPANWTFGFCSDFTLGYVPPSQAVPLFHLGSLGGCIQVLSNTRPIPANTPTKANFTISGAAVSRFDFIPGWYLADRTTSALIPQTAVEDLSYIQPFTTTGQTLRILPYDSMFYPHTLGKRYIEPQNIVNDVLKAQHSVIPTPKQISPITSANSVKLGSSWVFKLSNPTLLATKIANPAITGSGEVILQLNATTDKTATENYELYVTSQSQPPVIHISAYKEIGIFYGIQTLLSLRQEDGSVPNVHIKDSPHYPYRGLMVDLSYNFLGTNTLMKLLDDGSPCTDFSRRSCVFNPYSVISDMTSTSAKYFTEAEYKKLLQHANKNYIQIIPYFDLDSTGAARAALRNVAKALPPNVYTTVHKCYRYKYIFFETVLKTLKKYHSDVNHPLTQVVLSQKDFLNLDHASEPHPEEPGDNYATRFLDARRVYNYLPRNPCCNYMQDMYFWGYQGFQTPSRSGCFPRGHPYCQFPDQTLNIEGVQAKVLTRKIRTEEQLFKALLPRLIAFAERAWHKAPWETYFKPAAANTAAAITAEQTNVDEGVKHRDQHWAQLRNVIGNKELNRLTKMGLKFNIPLPGVSLGNATVENKVTTFPVLTSQLYPGTKDNTGYSRETALTNVEFFSPGVTL</sequence>
<dbReference type="InterPro" id="IPR015882">
    <property type="entry name" value="HEX_bac_N"/>
</dbReference>
<evidence type="ECO:0000259" key="7">
    <source>
        <dbReference type="Pfam" id="PF00728"/>
    </source>
</evidence>
<dbReference type="InterPro" id="IPR025705">
    <property type="entry name" value="Beta_hexosaminidase_sua/sub"/>
</dbReference>
<feature type="domain" description="Beta-hexosaminidase bacterial type N-terminal" evidence="8">
    <location>
        <begin position="251"/>
        <end position="318"/>
    </location>
</feature>
<feature type="chain" id="PRO_5047051701" description="beta-N-acetylhexosaminidase" evidence="6">
    <location>
        <begin position="24"/>
        <end position="694"/>
    </location>
</feature>
<keyword evidence="4" id="KW-0378">Hydrolase</keyword>
<evidence type="ECO:0000256" key="5">
    <source>
        <dbReference type="ARBA" id="ARBA00023295"/>
    </source>
</evidence>
<dbReference type="SUPFAM" id="SSF81296">
    <property type="entry name" value="E set domains"/>
    <property type="match status" value="1"/>
</dbReference>
<feature type="signal peptide" evidence="6">
    <location>
        <begin position="1"/>
        <end position="23"/>
    </location>
</feature>
<evidence type="ECO:0000256" key="2">
    <source>
        <dbReference type="ARBA" id="ARBA00006285"/>
    </source>
</evidence>
<comment type="catalytic activity">
    <reaction evidence="1">
        <text>Hydrolysis of terminal non-reducing N-acetyl-D-hexosamine residues in N-acetyl-beta-D-hexosaminides.</text>
        <dbReference type="EC" id="3.2.1.52"/>
    </reaction>
</comment>
<evidence type="ECO:0000313" key="10">
    <source>
        <dbReference type="Proteomes" id="UP001217089"/>
    </source>
</evidence>
<dbReference type="InterPro" id="IPR029018">
    <property type="entry name" value="Hex-like_dom2"/>
</dbReference>
<evidence type="ECO:0000259" key="8">
    <source>
        <dbReference type="Pfam" id="PF02838"/>
    </source>
</evidence>
<gene>
    <name evidence="9" type="ORF">KUTeg_022858</name>
</gene>
<dbReference type="Proteomes" id="UP001217089">
    <property type="component" value="Unassembled WGS sequence"/>
</dbReference>
<dbReference type="InterPro" id="IPR014756">
    <property type="entry name" value="Ig_E-set"/>
</dbReference>
<evidence type="ECO:0000256" key="6">
    <source>
        <dbReference type="SAM" id="SignalP"/>
    </source>
</evidence>
<dbReference type="SUPFAM" id="SSF51445">
    <property type="entry name" value="(Trans)glycosidases"/>
    <property type="match status" value="1"/>
</dbReference>
<dbReference type="PANTHER" id="PTHR22600">
    <property type="entry name" value="BETA-HEXOSAMINIDASE"/>
    <property type="match status" value="1"/>
</dbReference>
<dbReference type="Gene3D" id="3.20.20.80">
    <property type="entry name" value="Glycosidases"/>
    <property type="match status" value="2"/>
</dbReference>
<dbReference type="InterPro" id="IPR012291">
    <property type="entry name" value="CBM2_carb-bd_dom_sf"/>
</dbReference>
<dbReference type="InterPro" id="IPR017853">
    <property type="entry name" value="GH"/>
</dbReference>
<keyword evidence="10" id="KW-1185">Reference proteome</keyword>
<dbReference type="Pfam" id="PF00728">
    <property type="entry name" value="Glyco_hydro_20"/>
    <property type="match status" value="1"/>
</dbReference>
<dbReference type="EC" id="3.2.1.52" evidence="3"/>